<organism evidence="2 3">
    <name type="scientific">Caenorhabditis briggsae</name>
    <dbReference type="NCBI Taxonomy" id="6238"/>
    <lineage>
        <taxon>Eukaryota</taxon>
        <taxon>Metazoa</taxon>
        <taxon>Ecdysozoa</taxon>
        <taxon>Nematoda</taxon>
        <taxon>Chromadorea</taxon>
        <taxon>Rhabditida</taxon>
        <taxon>Rhabditina</taxon>
        <taxon>Rhabditomorpha</taxon>
        <taxon>Rhabditoidea</taxon>
        <taxon>Rhabditidae</taxon>
        <taxon>Peloderinae</taxon>
        <taxon>Caenorhabditis</taxon>
    </lineage>
</organism>
<evidence type="ECO:0000313" key="3">
    <source>
        <dbReference type="Proteomes" id="UP000829354"/>
    </source>
</evidence>
<keyword evidence="1" id="KW-0732">Signal</keyword>
<dbReference type="EMBL" id="CP092625">
    <property type="protein sequence ID" value="UMM42894.1"/>
    <property type="molecule type" value="Genomic_DNA"/>
</dbReference>
<gene>
    <name evidence="2" type="ORF">L5515_018551</name>
</gene>
<evidence type="ECO:0000256" key="1">
    <source>
        <dbReference type="SAM" id="SignalP"/>
    </source>
</evidence>
<keyword evidence="3" id="KW-1185">Reference proteome</keyword>
<sequence length="159" mass="17912">MRLGFVLLVYIVGMSAASVSSIIQYDQIQTDFNITGTIKCQNAPPWCYTVQLLELDSTLNDVIGSVSGCEITNPSQDFLLEDWQLFDGVFDGNFELELLIKHDCGLEITNEKQSLSLSFGHFSTARPSFERIVEIDLSKNTTKIIGYSDWERRLGKIPH</sequence>
<dbReference type="PANTHER" id="PTHR21479">
    <property type="match status" value="1"/>
</dbReference>
<proteinExistence type="predicted"/>
<accession>A0AAE9FMG7</accession>
<dbReference type="AlphaFoldDB" id="A0AAE9FMG7"/>
<name>A0AAE9FMG7_CAEBR</name>
<dbReference type="Proteomes" id="UP000829354">
    <property type="component" value="Chromosome X"/>
</dbReference>
<evidence type="ECO:0000313" key="2">
    <source>
        <dbReference type="EMBL" id="UMM42894.1"/>
    </source>
</evidence>
<reference evidence="2 3" key="1">
    <citation type="submission" date="2022-04" db="EMBL/GenBank/DDBJ databases">
        <title>Chromosome-level reference genomes for two strains of Caenorhabditis briggsae: an improved platform for comparative genomics.</title>
        <authorList>
            <person name="Stevens L."/>
            <person name="Andersen E."/>
        </authorList>
    </citation>
    <scope>NUCLEOTIDE SEQUENCE [LARGE SCALE GENOMIC DNA]</scope>
    <source>
        <strain evidence="2">VX34</strain>
        <tissue evidence="2">Whole-organism</tissue>
    </source>
</reference>
<feature type="signal peptide" evidence="1">
    <location>
        <begin position="1"/>
        <end position="16"/>
    </location>
</feature>
<protein>
    <submittedName>
        <fullName evidence="2">Uncharacterized protein</fullName>
    </submittedName>
</protein>
<feature type="chain" id="PRO_5042145428" evidence="1">
    <location>
        <begin position="17"/>
        <end position="159"/>
    </location>
</feature>
<dbReference type="PANTHER" id="PTHR21479:SF28">
    <property type="entry name" value="PROTEIN CBG24148"/>
    <property type="match status" value="1"/>
</dbReference>